<sequence>MYETEVENKSNEDSKKVSEFMRIQKLFRQETRNQYGKQIPKDKRKPLDYSIVLDFHNIEGNIKENRDLIIDCCENVTKNQIDFNKETDFYLEPSQWEVYGLKGYPGFYFIPSPFTDRQQKKWVKDALEIYANPPNSTNLVPFFGKVDNLWQNAVREIRGDKDISIPRPLDKNGKELPTYRSLLDKLTWATLGYQYQWTPRVYSEEFHEKMPEDLKDLVRKIAIATQFDPYTAEAATVNFYSEDSIMGGHLDDAEEEMEKPIISISFGSTAVFLMGGENRDITPIPLFIKSGDIVIMGGRSRYCYHGVAKIVENSFNDQLLQDQNEETRIQMQWIKDKNRRININTRQVFKVPKS</sequence>
<keyword evidence="2" id="KW-0223">Dioxygenase</keyword>
<dbReference type="Gene3D" id="2.60.120.590">
    <property type="entry name" value="Alpha-ketoglutarate-dependent dioxygenase AlkB-like"/>
    <property type="match status" value="1"/>
</dbReference>
<dbReference type="PANTHER" id="PTHR16557:SF2">
    <property type="entry name" value="NUCLEIC ACID DIOXYGENASE ALKBH1"/>
    <property type="match status" value="1"/>
</dbReference>
<dbReference type="GO" id="GO:0008198">
    <property type="term" value="F:ferrous iron binding"/>
    <property type="evidence" value="ECO:0007669"/>
    <property type="project" value="TreeGrafter"/>
</dbReference>
<dbReference type="EMBL" id="LODT01000001">
    <property type="protein sequence ID" value="KYR02611.1"/>
    <property type="molecule type" value="Genomic_DNA"/>
</dbReference>
<comment type="caution">
    <text evidence="7">The sequence shown here is derived from an EMBL/GenBank/DDBJ whole genome shotgun (WGS) entry which is preliminary data.</text>
</comment>
<dbReference type="InterPro" id="IPR027450">
    <property type="entry name" value="AlkB-like"/>
</dbReference>
<evidence type="ECO:0000256" key="1">
    <source>
        <dbReference type="ARBA" id="ARBA00022723"/>
    </source>
</evidence>
<name>A0A152A906_TIELA</name>
<keyword evidence="3" id="KW-0560">Oxidoreductase</keyword>
<dbReference type="FunCoup" id="A0A152A906">
    <property type="interactions" value="541"/>
</dbReference>
<feature type="binding site" evidence="5">
    <location>
        <position position="249"/>
    </location>
    <ligand>
        <name>Fe cation</name>
        <dbReference type="ChEBI" id="CHEBI:24875"/>
        <note>catalytic</note>
    </ligand>
</feature>
<dbReference type="InParanoid" id="A0A152A906"/>
<evidence type="ECO:0000259" key="6">
    <source>
        <dbReference type="PROSITE" id="PS51471"/>
    </source>
</evidence>
<dbReference type="AlphaFoldDB" id="A0A152A906"/>
<dbReference type="InterPro" id="IPR037151">
    <property type="entry name" value="AlkB-like_sf"/>
</dbReference>
<evidence type="ECO:0000256" key="3">
    <source>
        <dbReference type="ARBA" id="ARBA00023002"/>
    </source>
</evidence>
<proteinExistence type="predicted"/>
<dbReference type="Proteomes" id="UP000076078">
    <property type="component" value="Unassembled WGS sequence"/>
</dbReference>
<dbReference type="GO" id="GO:0005634">
    <property type="term" value="C:nucleus"/>
    <property type="evidence" value="ECO:0007669"/>
    <property type="project" value="TreeGrafter"/>
</dbReference>
<dbReference type="PROSITE" id="PS51471">
    <property type="entry name" value="FE2OG_OXY"/>
    <property type="match status" value="1"/>
</dbReference>
<feature type="binding site" evidence="5">
    <location>
        <position position="305"/>
    </location>
    <ligand>
        <name>Fe cation</name>
        <dbReference type="ChEBI" id="CHEBI:24875"/>
        <note>catalytic</note>
    </ligand>
</feature>
<feature type="binding site" evidence="5">
    <location>
        <position position="251"/>
    </location>
    <ligand>
        <name>Fe cation</name>
        <dbReference type="ChEBI" id="CHEBI:24875"/>
        <note>catalytic</note>
    </ligand>
</feature>
<evidence type="ECO:0000313" key="7">
    <source>
        <dbReference type="EMBL" id="KYR02611.1"/>
    </source>
</evidence>
<comment type="cofactor">
    <cofactor evidence="5">
        <name>Fe(2+)</name>
        <dbReference type="ChEBI" id="CHEBI:29033"/>
    </cofactor>
    <text evidence="5">Binds 1 Fe(2+) ion per subunit.</text>
</comment>
<dbReference type="GO" id="GO:0035513">
    <property type="term" value="P:oxidative RNA demethylation"/>
    <property type="evidence" value="ECO:0007669"/>
    <property type="project" value="TreeGrafter"/>
</dbReference>
<dbReference type="GO" id="GO:0005737">
    <property type="term" value="C:cytoplasm"/>
    <property type="evidence" value="ECO:0007669"/>
    <property type="project" value="TreeGrafter"/>
</dbReference>
<keyword evidence="4 5" id="KW-0408">Iron</keyword>
<dbReference type="OrthoDB" id="6614653at2759"/>
<evidence type="ECO:0000256" key="4">
    <source>
        <dbReference type="ARBA" id="ARBA00023004"/>
    </source>
</evidence>
<evidence type="ECO:0000256" key="5">
    <source>
        <dbReference type="PIRSR" id="PIRSR604574-2"/>
    </source>
</evidence>
<dbReference type="GO" id="GO:0035516">
    <property type="term" value="F:broad specificity oxidative DNA demethylase activity"/>
    <property type="evidence" value="ECO:0007669"/>
    <property type="project" value="TreeGrafter"/>
</dbReference>
<dbReference type="InterPro" id="IPR004574">
    <property type="entry name" value="Alkb"/>
</dbReference>
<dbReference type="SUPFAM" id="SSF51197">
    <property type="entry name" value="Clavaminate synthase-like"/>
    <property type="match status" value="1"/>
</dbReference>
<gene>
    <name evidence="7" type="ORF">DLAC_00058</name>
</gene>
<keyword evidence="8" id="KW-1185">Reference proteome</keyword>
<evidence type="ECO:0000313" key="8">
    <source>
        <dbReference type="Proteomes" id="UP000076078"/>
    </source>
</evidence>
<dbReference type="OMA" id="MMMAHQD"/>
<reference evidence="7 8" key="1">
    <citation type="submission" date="2015-12" db="EMBL/GenBank/DDBJ databases">
        <title>Dictyostelia acquired genes for synthesis and detection of signals that induce cell-type specialization by lateral gene transfer from prokaryotes.</title>
        <authorList>
            <person name="Gloeckner G."/>
            <person name="Schaap P."/>
        </authorList>
    </citation>
    <scope>NUCLEOTIDE SEQUENCE [LARGE SCALE GENOMIC DNA]</scope>
    <source>
        <strain evidence="7 8">TK</strain>
    </source>
</reference>
<dbReference type="STRING" id="361077.A0A152A906"/>
<dbReference type="PANTHER" id="PTHR16557">
    <property type="entry name" value="ALKYLATED DNA REPAIR PROTEIN ALKB-RELATED"/>
    <property type="match status" value="1"/>
</dbReference>
<feature type="domain" description="Fe2OG dioxygenase" evidence="6">
    <location>
        <begin position="231"/>
        <end position="349"/>
    </location>
</feature>
<accession>A0A152A906</accession>
<dbReference type="Pfam" id="PF13532">
    <property type="entry name" value="2OG-FeII_Oxy_2"/>
    <property type="match status" value="1"/>
</dbReference>
<dbReference type="GO" id="GO:0035515">
    <property type="term" value="F:oxidative RNA demethylase activity"/>
    <property type="evidence" value="ECO:0007669"/>
    <property type="project" value="TreeGrafter"/>
</dbReference>
<keyword evidence="1 5" id="KW-0479">Metal-binding</keyword>
<organism evidence="7 8">
    <name type="scientific">Tieghemostelium lacteum</name>
    <name type="common">Slime mold</name>
    <name type="synonym">Dictyostelium lacteum</name>
    <dbReference type="NCBI Taxonomy" id="361077"/>
    <lineage>
        <taxon>Eukaryota</taxon>
        <taxon>Amoebozoa</taxon>
        <taxon>Evosea</taxon>
        <taxon>Eumycetozoa</taxon>
        <taxon>Dictyostelia</taxon>
        <taxon>Dictyosteliales</taxon>
        <taxon>Raperosteliaceae</taxon>
        <taxon>Tieghemostelium</taxon>
    </lineage>
</organism>
<dbReference type="InterPro" id="IPR005123">
    <property type="entry name" value="Oxoglu/Fe-dep_dioxygenase_dom"/>
</dbReference>
<evidence type="ECO:0000256" key="2">
    <source>
        <dbReference type="ARBA" id="ARBA00022964"/>
    </source>
</evidence>
<protein>
    <submittedName>
        <fullName evidence="7">Alkylated DNA repair protein</fullName>
    </submittedName>
</protein>